<dbReference type="AlphaFoldDB" id="A0ABC8U114"/>
<protein>
    <submittedName>
        <fullName evidence="2">Uncharacterized protein</fullName>
    </submittedName>
</protein>
<dbReference type="PANTHER" id="PTHR35465">
    <property type="entry name" value="CAVEOLIN-1 PROTEIN"/>
    <property type="match status" value="1"/>
</dbReference>
<comment type="caution">
    <text evidence="2">The sequence shown here is derived from an EMBL/GenBank/DDBJ whole genome shotgun (WGS) entry which is preliminary data.</text>
</comment>
<sequence length="142" mass="15984">MLSVYIRNLFILFHIGSLICSGLPFSHGNLIESKVLTVGEELWKATLPLQMGSRLYQLQGLKSHTCFSIQLKRGNSELGLNRQRKLLNTGKLIFKSDDLDLFTNQGGMYVLVTVEPEGIVAIPHGQEREYVIYNIGNSDILF</sequence>
<evidence type="ECO:0000313" key="2">
    <source>
        <dbReference type="EMBL" id="CAK9175450.1"/>
    </source>
</evidence>
<evidence type="ECO:0000313" key="3">
    <source>
        <dbReference type="Proteomes" id="UP001642360"/>
    </source>
</evidence>
<dbReference type="PANTHER" id="PTHR35465:SF1">
    <property type="entry name" value="PHOSPHATIDYLINOSITOL-GLYCAN BIOSYNTHESIS CLASS X PROTEIN"/>
    <property type="match status" value="1"/>
</dbReference>
<name>A0ABC8U114_9AQUA</name>
<keyword evidence="1" id="KW-0732">Signal</keyword>
<proteinExistence type="predicted"/>
<evidence type="ECO:0000256" key="1">
    <source>
        <dbReference type="SAM" id="SignalP"/>
    </source>
</evidence>
<organism evidence="2 3">
    <name type="scientific">Ilex paraguariensis</name>
    <name type="common">yerba mate</name>
    <dbReference type="NCBI Taxonomy" id="185542"/>
    <lineage>
        <taxon>Eukaryota</taxon>
        <taxon>Viridiplantae</taxon>
        <taxon>Streptophyta</taxon>
        <taxon>Embryophyta</taxon>
        <taxon>Tracheophyta</taxon>
        <taxon>Spermatophyta</taxon>
        <taxon>Magnoliopsida</taxon>
        <taxon>eudicotyledons</taxon>
        <taxon>Gunneridae</taxon>
        <taxon>Pentapetalae</taxon>
        <taxon>asterids</taxon>
        <taxon>campanulids</taxon>
        <taxon>Aquifoliales</taxon>
        <taxon>Aquifoliaceae</taxon>
        <taxon>Ilex</taxon>
    </lineage>
</organism>
<gene>
    <name evidence="2" type="ORF">ILEXP_LOCUS45252</name>
</gene>
<feature type="signal peptide" evidence="1">
    <location>
        <begin position="1"/>
        <end position="28"/>
    </location>
</feature>
<dbReference type="EMBL" id="CAUOFW020006613">
    <property type="protein sequence ID" value="CAK9175450.1"/>
    <property type="molecule type" value="Genomic_DNA"/>
</dbReference>
<feature type="chain" id="PRO_5044746525" evidence="1">
    <location>
        <begin position="29"/>
        <end position="142"/>
    </location>
</feature>
<reference evidence="2 3" key="1">
    <citation type="submission" date="2024-02" db="EMBL/GenBank/DDBJ databases">
        <authorList>
            <person name="Vignale AGUSTIN F."/>
            <person name="Sosa J E."/>
            <person name="Modenutti C."/>
        </authorList>
    </citation>
    <scope>NUCLEOTIDE SEQUENCE [LARGE SCALE GENOMIC DNA]</scope>
</reference>
<accession>A0ABC8U114</accession>
<keyword evidence="3" id="KW-1185">Reference proteome</keyword>
<dbReference type="Proteomes" id="UP001642360">
    <property type="component" value="Unassembled WGS sequence"/>
</dbReference>